<evidence type="ECO:0000256" key="4">
    <source>
        <dbReference type="ARBA" id="ARBA00022692"/>
    </source>
</evidence>
<evidence type="ECO:0000256" key="7">
    <source>
        <dbReference type="ARBA" id="ARBA00023136"/>
    </source>
</evidence>
<keyword evidence="6 9" id="KW-1133">Transmembrane helix</keyword>
<feature type="transmembrane region" description="Helical" evidence="9">
    <location>
        <begin position="412"/>
        <end position="433"/>
    </location>
</feature>
<dbReference type="SUPFAM" id="SSF103473">
    <property type="entry name" value="MFS general substrate transporter"/>
    <property type="match status" value="1"/>
</dbReference>
<dbReference type="EMBL" id="JBFPJR010000030">
    <property type="protein sequence ID" value="MEX0429008.1"/>
    <property type="molecule type" value="Genomic_DNA"/>
</dbReference>
<evidence type="ECO:0000256" key="5">
    <source>
        <dbReference type="ARBA" id="ARBA00022847"/>
    </source>
</evidence>
<dbReference type="PROSITE" id="PS00217">
    <property type="entry name" value="SUGAR_TRANSPORT_2"/>
    <property type="match status" value="1"/>
</dbReference>
<feature type="transmembrane region" description="Helical" evidence="9">
    <location>
        <begin position="59"/>
        <end position="78"/>
    </location>
</feature>
<comment type="subcellular location">
    <subcellularLocation>
        <location evidence="1">Cell membrane</location>
        <topology evidence="1">Multi-pass membrane protein</topology>
    </subcellularLocation>
</comment>
<dbReference type="InterPro" id="IPR005828">
    <property type="entry name" value="MFS_sugar_transport-like"/>
</dbReference>
<keyword evidence="3" id="KW-1003">Cell membrane</keyword>
<dbReference type="PANTHER" id="PTHR43528:SF1">
    <property type="entry name" value="ALPHA-KETOGLUTARATE PERMEASE"/>
    <property type="match status" value="1"/>
</dbReference>
<organism evidence="11 12">
    <name type="scientific">Nocardioides eburneus</name>
    <dbReference type="NCBI Taxonomy" id="3231482"/>
    <lineage>
        <taxon>Bacteria</taxon>
        <taxon>Bacillati</taxon>
        <taxon>Actinomycetota</taxon>
        <taxon>Actinomycetes</taxon>
        <taxon>Propionibacteriales</taxon>
        <taxon>Nocardioidaceae</taxon>
        <taxon>Nocardioides</taxon>
    </lineage>
</organism>
<feature type="transmembrane region" description="Helical" evidence="9">
    <location>
        <begin position="293"/>
        <end position="310"/>
    </location>
</feature>
<dbReference type="PANTHER" id="PTHR43528">
    <property type="entry name" value="ALPHA-KETOGLUTARATE PERMEASE"/>
    <property type="match status" value="1"/>
</dbReference>
<gene>
    <name evidence="11" type="ORF">AB3X52_15375</name>
</gene>
<feature type="transmembrane region" description="Helical" evidence="9">
    <location>
        <begin position="255"/>
        <end position="273"/>
    </location>
</feature>
<sequence>MQNVPPAVPTSTSGGADPGAAKRRPLLKRATAGAAIGNATEWFDYGAYGYVANEITDNFFPHAGFVGTALVFAVSFVLRPLGGMFWGPLGDRVGRQRVLATTIVLMAGSTFLVGCLPTYDTIGVWAVVLLVLLRVVQGFSTGGEYGGAATYMAEYAPDKRRGFFGSFLEFGTISGFTAAIAVVTLTRLIIGDDGMTSWGWRVPFLIGGPIGLVGMYVRTRLEESPVFTELEEADSVEEGAGSALKDLVGSFWRPILLLMGLVAALNIANYTLLTYMPTYLTDEAGFSAGHADLLVILGQLCMLLFIPFAGGLSDRIGRKPMWGASFIGLAVLAVPMFLLIAQGFWPAVIGFAVMGIVYVAQLATISATFPAMFPAPVRYGGMAIGYNISTALFGGTALYVNDALIGATGNNLMPAFYMIAGSLVGLVALFFVIETAGKPIRGTEIPGTPESEAEIAELEALEPESAEPATRP</sequence>
<feature type="transmembrane region" description="Helical" evidence="9">
    <location>
        <begin position="122"/>
        <end position="142"/>
    </location>
</feature>
<evidence type="ECO:0000256" key="9">
    <source>
        <dbReference type="SAM" id="Phobius"/>
    </source>
</evidence>
<proteinExistence type="predicted"/>
<feature type="transmembrane region" description="Helical" evidence="9">
    <location>
        <begin position="98"/>
        <end position="116"/>
    </location>
</feature>
<keyword evidence="2" id="KW-0813">Transport</keyword>
<dbReference type="InterPro" id="IPR051084">
    <property type="entry name" value="H+-coupled_symporters"/>
</dbReference>
<accession>A0ABV3T1C9</accession>
<evidence type="ECO:0000313" key="11">
    <source>
        <dbReference type="EMBL" id="MEX0429008.1"/>
    </source>
</evidence>
<dbReference type="InterPro" id="IPR005829">
    <property type="entry name" value="Sugar_transporter_CS"/>
</dbReference>
<keyword evidence="4 9" id="KW-0812">Transmembrane</keyword>
<dbReference type="RefSeq" id="WP_367994977.1">
    <property type="nucleotide sequence ID" value="NZ_JBFPJR010000030.1"/>
</dbReference>
<evidence type="ECO:0000313" key="12">
    <source>
        <dbReference type="Proteomes" id="UP001556631"/>
    </source>
</evidence>
<feature type="region of interest" description="Disordered" evidence="8">
    <location>
        <begin position="1"/>
        <end position="20"/>
    </location>
</feature>
<feature type="transmembrane region" description="Helical" evidence="9">
    <location>
        <begin position="198"/>
        <end position="217"/>
    </location>
</feature>
<evidence type="ECO:0000259" key="10">
    <source>
        <dbReference type="PROSITE" id="PS50850"/>
    </source>
</evidence>
<dbReference type="InterPro" id="IPR036259">
    <property type="entry name" value="MFS_trans_sf"/>
</dbReference>
<feature type="transmembrane region" description="Helical" evidence="9">
    <location>
        <begin position="163"/>
        <end position="186"/>
    </location>
</feature>
<feature type="transmembrane region" description="Helical" evidence="9">
    <location>
        <begin position="379"/>
        <end position="400"/>
    </location>
</feature>
<evidence type="ECO:0000256" key="8">
    <source>
        <dbReference type="SAM" id="MobiDB-lite"/>
    </source>
</evidence>
<dbReference type="InterPro" id="IPR020846">
    <property type="entry name" value="MFS_dom"/>
</dbReference>
<feature type="transmembrane region" description="Helical" evidence="9">
    <location>
        <begin position="322"/>
        <end position="341"/>
    </location>
</feature>
<feature type="domain" description="Major facilitator superfamily (MFS) profile" evidence="10">
    <location>
        <begin position="30"/>
        <end position="437"/>
    </location>
</feature>
<keyword evidence="12" id="KW-1185">Reference proteome</keyword>
<dbReference type="Pfam" id="PF00083">
    <property type="entry name" value="Sugar_tr"/>
    <property type="match status" value="2"/>
</dbReference>
<name>A0ABV3T1C9_9ACTN</name>
<dbReference type="PROSITE" id="PS00216">
    <property type="entry name" value="SUGAR_TRANSPORT_1"/>
    <property type="match status" value="1"/>
</dbReference>
<keyword evidence="5" id="KW-0769">Symport</keyword>
<dbReference type="Gene3D" id="1.20.1250.20">
    <property type="entry name" value="MFS general substrate transporter like domains"/>
    <property type="match status" value="2"/>
</dbReference>
<evidence type="ECO:0000256" key="2">
    <source>
        <dbReference type="ARBA" id="ARBA00022448"/>
    </source>
</evidence>
<feature type="compositionally biased region" description="Polar residues" evidence="8">
    <location>
        <begin position="1"/>
        <end position="14"/>
    </location>
</feature>
<dbReference type="PROSITE" id="PS50850">
    <property type="entry name" value="MFS"/>
    <property type="match status" value="1"/>
</dbReference>
<protein>
    <submittedName>
        <fullName evidence="11">MFS transporter</fullName>
    </submittedName>
</protein>
<comment type="caution">
    <text evidence="11">The sequence shown here is derived from an EMBL/GenBank/DDBJ whole genome shotgun (WGS) entry which is preliminary data.</text>
</comment>
<dbReference type="Proteomes" id="UP001556631">
    <property type="component" value="Unassembled WGS sequence"/>
</dbReference>
<evidence type="ECO:0000256" key="6">
    <source>
        <dbReference type="ARBA" id="ARBA00022989"/>
    </source>
</evidence>
<reference evidence="11 12" key="1">
    <citation type="submission" date="2024-07" db="EMBL/GenBank/DDBJ databases">
        <authorList>
            <person name="Lee S."/>
            <person name="Kang M."/>
        </authorList>
    </citation>
    <scope>NUCLEOTIDE SEQUENCE [LARGE SCALE GENOMIC DNA]</scope>
    <source>
        <strain evidence="11 12">DS6</strain>
    </source>
</reference>
<evidence type="ECO:0000256" key="3">
    <source>
        <dbReference type="ARBA" id="ARBA00022475"/>
    </source>
</evidence>
<keyword evidence="7 9" id="KW-0472">Membrane</keyword>
<evidence type="ECO:0000256" key="1">
    <source>
        <dbReference type="ARBA" id="ARBA00004651"/>
    </source>
</evidence>
<feature type="transmembrane region" description="Helical" evidence="9">
    <location>
        <begin position="347"/>
        <end position="367"/>
    </location>
</feature>